<organism evidence="3 4">
    <name type="scientific">Bartonella koehlerae C-29</name>
    <dbReference type="NCBI Taxonomy" id="1134510"/>
    <lineage>
        <taxon>Bacteria</taxon>
        <taxon>Pseudomonadati</taxon>
        <taxon>Pseudomonadota</taxon>
        <taxon>Alphaproteobacteria</taxon>
        <taxon>Hyphomicrobiales</taxon>
        <taxon>Bartonellaceae</taxon>
        <taxon>Bartonella</taxon>
    </lineage>
</organism>
<feature type="chain" id="PRO_5001649817" description="SH3b domain-containing protein" evidence="1">
    <location>
        <begin position="33"/>
        <end position="190"/>
    </location>
</feature>
<dbReference type="OrthoDB" id="9810773at2"/>
<evidence type="ECO:0000259" key="2">
    <source>
        <dbReference type="SMART" id="SM00287"/>
    </source>
</evidence>
<name>A0A067WGC5_9HYPH</name>
<dbReference type="Gene3D" id="2.30.30.40">
    <property type="entry name" value="SH3 Domains"/>
    <property type="match status" value="1"/>
</dbReference>
<proteinExistence type="predicted"/>
<dbReference type="RefSeq" id="WP_034458305.1">
    <property type="nucleotide sequence ID" value="NZ_CADEAH010000005.1"/>
</dbReference>
<sequence>MQYFRWFRFSVLASCLLMAEIFIFSSPDFLHAQTLNQNLEQNLGPSGLPLPRFASIKPTRVNVRVGPGSDYAIIFTYKKQGLPIEIIQEYDQWRKIRDAEGDEGWVYQSLLSGKRTAITIPWQKDKTKRLMLRKSPADNAEVVAEVEPNVIGNIRQCNGYWCELKINNIRGWLYQSQLWGIYPDEKINSW</sequence>
<dbReference type="Proteomes" id="UP000027015">
    <property type="component" value="Unassembled WGS sequence"/>
</dbReference>
<accession>A0A067WGC5</accession>
<keyword evidence="1" id="KW-0732">Signal</keyword>
<evidence type="ECO:0000313" key="4">
    <source>
        <dbReference type="Proteomes" id="UP000027015"/>
    </source>
</evidence>
<dbReference type="EMBL" id="AHPL01000004">
    <property type="protein sequence ID" value="KEC55868.1"/>
    <property type="molecule type" value="Genomic_DNA"/>
</dbReference>
<dbReference type="SMART" id="SM00287">
    <property type="entry name" value="SH3b"/>
    <property type="match status" value="1"/>
</dbReference>
<protein>
    <recommendedName>
        <fullName evidence="2">SH3b domain-containing protein</fullName>
    </recommendedName>
</protein>
<dbReference type="InterPro" id="IPR010466">
    <property type="entry name" value="DUF1058"/>
</dbReference>
<dbReference type="STRING" id="1134510.O9A_00423"/>
<comment type="caution">
    <text evidence="3">The sequence shown here is derived from an EMBL/GenBank/DDBJ whole genome shotgun (WGS) entry which is preliminary data.</text>
</comment>
<reference evidence="3 4" key="1">
    <citation type="submission" date="2012-04" db="EMBL/GenBank/DDBJ databases">
        <title>The Genome Sequence of Bartonella koehlerae C-29.</title>
        <authorList>
            <consortium name="The Broad Institute Genome Sequencing Platform"/>
            <consortium name="The Broad Institute Genome Sequencing Center for Infectious Disease"/>
            <person name="Feldgarden M."/>
            <person name="Kirby J."/>
            <person name="Kosoy M."/>
            <person name="Birtles R."/>
            <person name="Probert W.S."/>
            <person name="Chiaraviglio L."/>
            <person name="Walker B."/>
            <person name="Young S.K."/>
            <person name="Zeng Q."/>
            <person name="Gargeya S."/>
            <person name="Fitzgerald M."/>
            <person name="Haas B."/>
            <person name="Abouelleil A."/>
            <person name="Alvarado L."/>
            <person name="Arachchi H.M."/>
            <person name="Berlin A.M."/>
            <person name="Chapman S.B."/>
            <person name="Goldberg J."/>
            <person name="Griggs A."/>
            <person name="Gujja S."/>
            <person name="Hansen M."/>
            <person name="Howarth C."/>
            <person name="Imamovic A."/>
            <person name="Larimer J."/>
            <person name="McCowen C."/>
            <person name="Montmayeur A."/>
            <person name="Murphy C."/>
            <person name="Neiman D."/>
            <person name="Pearson M."/>
            <person name="Priest M."/>
            <person name="Roberts A."/>
            <person name="Saif S."/>
            <person name="Shea T."/>
            <person name="Sisk P."/>
            <person name="Sykes S."/>
            <person name="Wortman J."/>
            <person name="Nusbaum C."/>
            <person name="Birren B."/>
        </authorList>
    </citation>
    <scope>NUCLEOTIDE SEQUENCE [LARGE SCALE GENOMIC DNA]</scope>
    <source>
        <strain evidence="3 4">C-29</strain>
    </source>
</reference>
<dbReference type="AlphaFoldDB" id="A0A067WGC5"/>
<dbReference type="PATRIC" id="fig|1134510.3.peg.495"/>
<feature type="domain" description="SH3b" evidence="2">
    <location>
        <begin position="51"/>
        <end position="114"/>
    </location>
</feature>
<dbReference type="HOGENOM" id="CLU_086360_0_0_5"/>
<dbReference type="InterPro" id="IPR003646">
    <property type="entry name" value="SH3-like_bac-type"/>
</dbReference>
<keyword evidence="4" id="KW-1185">Reference proteome</keyword>
<evidence type="ECO:0000256" key="1">
    <source>
        <dbReference type="SAM" id="SignalP"/>
    </source>
</evidence>
<evidence type="ECO:0000313" key="3">
    <source>
        <dbReference type="EMBL" id="KEC55868.1"/>
    </source>
</evidence>
<gene>
    <name evidence="3" type="ORF">O9A_00423</name>
</gene>
<dbReference type="Pfam" id="PF06347">
    <property type="entry name" value="SH3_4"/>
    <property type="match status" value="2"/>
</dbReference>
<dbReference type="eggNOG" id="COG3807">
    <property type="taxonomic scope" value="Bacteria"/>
</dbReference>
<feature type="signal peptide" evidence="1">
    <location>
        <begin position="1"/>
        <end position="32"/>
    </location>
</feature>